<evidence type="ECO:0000259" key="14">
    <source>
        <dbReference type="PROSITE" id="PS50035"/>
    </source>
</evidence>
<dbReference type="EMBL" id="FNRI01000004">
    <property type="protein sequence ID" value="SEA54756.1"/>
    <property type="molecule type" value="Genomic_DNA"/>
</dbReference>
<evidence type="ECO:0000256" key="4">
    <source>
        <dbReference type="ARBA" id="ARBA00022679"/>
    </source>
</evidence>
<evidence type="ECO:0000256" key="8">
    <source>
        <dbReference type="ARBA" id="ARBA00023098"/>
    </source>
</evidence>
<feature type="active site" evidence="12">
    <location>
        <position position="396"/>
    </location>
</feature>
<dbReference type="Pfam" id="PF13091">
    <property type="entry name" value="PLDc_2"/>
    <property type="match status" value="2"/>
</dbReference>
<dbReference type="InterPro" id="IPR025202">
    <property type="entry name" value="PLD-like_dom"/>
</dbReference>
<evidence type="ECO:0000256" key="3">
    <source>
        <dbReference type="ARBA" id="ARBA00022516"/>
    </source>
</evidence>
<keyword evidence="4 12" id="KW-0808">Transferase</keyword>
<feature type="active site" evidence="12">
    <location>
        <position position="216"/>
    </location>
</feature>
<dbReference type="Pfam" id="PF13396">
    <property type="entry name" value="PLDc_N"/>
    <property type="match status" value="1"/>
</dbReference>
<feature type="active site" evidence="12">
    <location>
        <position position="389"/>
    </location>
</feature>
<keyword evidence="11 12" id="KW-1208">Phospholipid metabolism</keyword>
<evidence type="ECO:0000256" key="7">
    <source>
        <dbReference type="ARBA" id="ARBA00022989"/>
    </source>
</evidence>
<feature type="domain" description="PLD phosphodiesterase" evidence="14">
    <location>
        <begin position="209"/>
        <end position="236"/>
    </location>
</feature>
<feature type="active site" evidence="12">
    <location>
        <position position="214"/>
    </location>
</feature>
<dbReference type="HAMAP" id="MF_01916">
    <property type="entry name" value="Cardiolipin_synth_Cls"/>
    <property type="match status" value="1"/>
</dbReference>
<evidence type="ECO:0000256" key="2">
    <source>
        <dbReference type="ARBA" id="ARBA00022475"/>
    </source>
</evidence>
<dbReference type="GO" id="GO:0008808">
    <property type="term" value="F:cardiolipin synthase activity"/>
    <property type="evidence" value="ECO:0007669"/>
    <property type="project" value="UniProtKB-UniRule"/>
</dbReference>
<dbReference type="InterPro" id="IPR030874">
    <property type="entry name" value="Cardiolipin_synth_Firmi"/>
</dbReference>
<dbReference type="CDD" id="cd09110">
    <property type="entry name" value="PLDc_CLS_1"/>
    <property type="match status" value="1"/>
</dbReference>
<protein>
    <recommendedName>
        <fullName evidence="12 13">Cardiolipin synthase</fullName>
        <shortName evidence="12">CL synthase</shortName>
        <ecNumber evidence="12 13">2.7.8.-</ecNumber>
    </recommendedName>
</protein>
<feature type="transmembrane region" description="Helical" evidence="12">
    <location>
        <begin position="37"/>
        <end position="55"/>
    </location>
</feature>
<dbReference type="SUPFAM" id="SSF56024">
    <property type="entry name" value="Phospholipase D/nuclease"/>
    <property type="match status" value="2"/>
</dbReference>
<feature type="transmembrane region" description="Helical" evidence="12">
    <location>
        <begin position="7"/>
        <end position="25"/>
    </location>
</feature>
<keyword evidence="5 12" id="KW-0812">Transmembrane</keyword>
<dbReference type="OrthoDB" id="9762009at2"/>
<comment type="catalytic activity">
    <reaction evidence="12">
        <text>2 a 1,2-diacyl-sn-glycero-3-phospho-(1'-sn-glycerol) = a cardiolipin + glycerol</text>
        <dbReference type="Rhea" id="RHEA:31451"/>
        <dbReference type="ChEBI" id="CHEBI:17754"/>
        <dbReference type="ChEBI" id="CHEBI:62237"/>
        <dbReference type="ChEBI" id="CHEBI:64716"/>
    </reaction>
</comment>
<evidence type="ECO:0000256" key="6">
    <source>
        <dbReference type="ARBA" id="ARBA00022737"/>
    </source>
</evidence>
<dbReference type="InterPro" id="IPR022924">
    <property type="entry name" value="Cardiolipin_synthase"/>
</dbReference>
<dbReference type="SMART" id="SM00155">
    <property type="entry name" value="PLDc"/>
    <property type="match status" value="2"/>
</dbReference>
<sequence length="471" mass="53907">MQQILTYTFLVLYTVTILSIALVIITDNRNPLKTLPWIIVLVFAPVVGLLFYFFFGQNLSKRRIISRRTRRRITMQLEEARDAGHPGIPEEHRQLATLLYSTTHSVPLYGSRITPYTDGVSKMEALLAEIARAKRHIHIQYYIFCDDETGCRLRDALVEKARQGVEVRILYDDVGCSGVKKAFFEGMRREGIEVFSFLHVKFPLFTSKVNYRNHRKIAVIDGRVGFIGGMNIADRYVRGTEWGSWRDTHFRVEGSGAAGLQVSFLSDWSATTKQHITGADYFPLSERHTDNILQMVPSGPFGQWRALLQADSYAVSNARRRIWIQTPYYLPSDVLNTALQVAALAGVDVRLMLPARSDSKIVDLASHSYLDDMMKAGVKILFYKPGFLHSKLLIIDDMLTVIGSANMDFRSFEHNFEINAFVYDTEFTARMDAVFRNDATRCHALTPGEWFNRPRPRRWAESLMRVFSPLL</sequence>
<dbReference type="PANTHER" id="PTHR21248">
    <property type="entry name" value="CARDIOLIPIN SYNTHASE"/>
    <property type="match status" value="1"/>
</dbReference>
<organism evidence="15 16">
    <name type="scientific">Alistipes timonensis JC136</name>
    <dbReference type="NCBI Taxonomy" id="1033731"/>
    <lineage>
        <taxon>Bacteria</taxon>
        <taxon>Pseudomonadati</taxon>
        <taxon>Bacteroidota</taxon>
        <taxon>Bacteroidia</taxon>
        <taxon>Bacteroidales</taxon>
        <taxon>Rikenellaceae</taxon>
        <taxon>Alistipes</taxon>
    </lineage>
</organism>
<evidence type="ECO:0000256" key="9">
    <source>
        <dbReference type="ARBA" id="ARBA00023136"/>
    </source>
</evidence>
<keyword evidence="16" id="KW-1185">Reference proteome</keyword>
<evidence type="ECO:0000256" key="11">
    <source>
        <dbReference type="ARBA" id="ARBA00023264"/>
    </source>
</evidence>
<feature type="active site" evidence="12">
    <location>
        <position position="221"/>
    </location>
</feature>
<dbReference type="Proteomes" id="UP000183253">
    <property type="component" value="Unassembled WGS sequence"/>
</dbReference>
<gene>
    <name evidence="15" type="ORF">SAMN05444145_104145</name>
</gene>
<dbReference type="AlphaFoldDB" id="A0A1H4C2Z0"/>
<evidence type="ECO:0000256" key="12">
    <source>
        <dbReference type="HAMAP-Rule" id="MF_01916"/>
    </source>
</evidence>
<dbReference type="InterPro" id="IPR027379">
    <property type="entry name" value="CLS_N"/>
</dbReference>
<dbReference type="GO" id="GO:0032049">
    <property type="term" value="P:cardiolipin biosynthetic process"/>
    <property type="evidence" value="ECO:0007669"/>
    <property type="project" value="UniProtKB-UniRule"/>
</dbReference>
<keyword evidence="2 12" id="KW-1003">Cell membrane</keyword>
<dbReference type="NCBIfam" id="TIGR04265">
    <property type="entry name" value="bac_cardiolipin"/>
    <property type="match status" value="1"/>
</dbReference>
<dbReference type="Gene3D" id="3.30.870.10">
    <property type="entry name" value="Endonuclease Chain A"/>
    <property type="match status" value="2"/>
</dbReference>
<dbReference type="PANTHER" id="PTHR21248:SF22">
    <property type="entry name" value="PHOSPHOLIPASE D"/>
    <property type="match status" value="1"/>
</dbReference>
<name>A0A1H4C2Z0_9BACT</name>
<evidence type="ECO:0000313" key="15">
    <source>
        <dbReference type="EMBL" id="SEA54756.1"/>
    </source>
</evidence>
<evidence type="ECO:0000313" key="16">
    <source>
        <dbReference type="Proteomes" id="UP000183253"/>
    </source>
</evidence>
<evidence type="ECO:0000256" key="10">
    <source>
        <dbReference type="ARBA" id="ARBA00023209"/>
    </source>
</evidence>
<comment type="similarity">
    <text evidence="12">Belongs to the phospholipase D family. Cardiolipin synthase subfamily.</text>
</comment>
<keyword evidence="10 12" id="KW-0594">Phospholipid biosynthesis</keyword>
<reference evidence="15 16" key="1">
    <citation type="submission" date="2016-10" db="EMBL/GenBank/DDBJ databases">
        <authorList>
            <person name="de Groot N.N."/>
        </authorList>
    </citation>
    <scope>NUCLEOTIDE SEQUENCE [LARGE SCALE GENOMIC DNA]</scope>
    <source>
        <strain evidence="15 16">DSM 25383</strain>
    </source>
</reference>
<dbReference type="CDD" id="cd09112">
    <property type="entry name" value="PLDc_CLS_2"/>
    <property type="match status" value="1"/>
</dbReference>
<dbReference type="RefSeq" id="WP_010262259.1">
    <property type="nucleotide sequence ID" value="NZ_CAEG01000011.1"/>
</dbReference>
<keyword evidence="9 12" id="KW-0472">Membrane</keyword>
<evidence type="ECO:0000256" key="13">
    <source>
        <dbReference type="NCBIfam" id="TIGR04265"/>
    </source>
</evidence>
<keyword evidence="8 12" id="KW-0443">Lipid metabolism</keyword>
<evidence type="ECO:0000256" key="1">
    <source>
        <dbReference type="ARBA" id="ARBA00004651"/>
    </source>
</evidence>
<dbReference type="EC" id="2.7.8.-" evidence="12 13"/>
<dbReference type="PROSITE" id="PS50035">
    <property type="entry name" value="PLD"/>
    <property type="match status" value="2"/>
</dbReference>
<accession>A0A1H4C2Z0</accession>
<dbReference type="GO" id="GO:0005886">
    <property type="term" value="C:plasma membrane"/>
    <property type="evidence" value="ECO:0007669"/>
    <property type="project" value="UniProtKB-SubCell"/>
</dbReference>
<dbReference type="STRING" id="1033731.SAMN05444145_104145"/>
<feature type="active site" evidence="12">
    <location>
        <position position="391"/>
    </location>
</feature>
<keyword evidence="6" id="KW-0677">Repeat</keyword>
<feature type="domain" description="PLD phosphodiesterase" evidence="14">
    <location>
        <begin position="384"/>
        <end position="411"/>
    </location>
</feature>
<comment type="function">
    <text evidence="12">Catalyzes the reversible phosphatidyl group transfer from one phosphatidylglycerol molecule to another to form cardiolipin (CL) (diphosphatidylglycerol) and glycerol.</text>
</comment>
<keyword evidence="7 12" id="KW-1133">Transmembrane helix</keyword>
<dbReference type="InterPro" id="IPR001736">
    <property type="entry name" value="PLipase_D/transphosphatidylase"/>
</dbReference>
<comment type="subcellular location">
    <subcellularLocation>
        <location evidence="1 12">Cell membrane</location>
        <topology evidence="1 12">Multi-pass membrane protein</topology>
    </subcellularLocation>
</comment>
<proteinExistence type="inferred from homology"/>
<keyword evidence="3 12" id="KW-0444">Lipid biosynthesis</keyword>
<evidence type="ECO:0000256" key="5">
    <source>
        <dbReference type="ARBA" id="ARBA00022692"/>
    </source>
</evidence>